<keyword evidence="6 9" id="KW-0808">Transferase</keyword>
<dbReference type="InterPro" id="IPR013783">
    <property type="entry name" value="Ig-like_fold"/>
</dbReference>
<feature type="active site" description="Nucleophile" evidence="9 10">
    <location>
        <position position="433"/>
    </location>
</feature>
<dbReference type="Proteomes" id="UP000191901">
    <property type="component" value="Chromosome"/>
</dbReference>
<dbReference type="FunFam" id="2.60.40.1180:FF:000002">
    <property type="entry name" value="1,4-alpha-glucan branching enzyme GlgB"/>
    <property type="match status" value="1"/>
</dbReference>
<dbReference type="EMBL" id="CP021983">
    <property type="protein sequence ID" value="ASC70722.1"/>
    <property type="molecule type" value="Genomic_DNA"/>
</dbReference>
<feature type="active site" description="Proton donor" evidence="9 10">
    <location>
        <position position="486"/>
    </location>
</feature>
<dbReference type="NCBIfam" id="NF003811">
    <property type="entry name" value="PRK05402.1"/>
    <property type="match status" value="1"/>
</dbReference>
<evidence type="ECO:0000256" key="5">
    <source>
        <dbReference type="ARBA" id="ARBA00022676"/>
    </source>
</evidence>
<dbReference type="InterPro" id="IPR014756">
    <property type="entry name" value="Ig_E-set"/>
</dbReference>
<dbReference type="Pfam" id="PF02806">
    <property type="entry name" value="Alpha-amylase_C"/>
    <property type="match status" value="1"/>
</dbReference>
<dbReference type="InterPro" id="IPR013780">
    <property type="entry name" value="Glyco_hydro_b"/>
</dbReference>
<dbReference type="Gene3D" id="2.60.40.10">
    <property type="entry name" value="Immunoglobulins"/>
    <property type="match status" value="2"/>
</dbReference>
<dbReference type="InterPro" id="IPR054169">
    <property type="entry name" value="GlgB_N"/>
</dbReference>
<keyword evidence="4 9" id="KW-0321">Glycogen metabolism</keyword>
<dbReference type="GO" id="GO:0003844">
    <property type="term" value="F:1,4-alpha-glucan branching enzyme activity"/>
    <property type="evidence" value="ECO:0007669"/>
    <property type="project" value="UniProtKB-UniRule"/>
</dbReference>
<name>A0A1Z3HK81_9CYAN</name>
<comment type="function">
    <text evidence="9">Catalyzes the formation of the alpha-1,6-glucosidic linkages in glycogen by scission of a 1,4-alpha-linked oligosaccharide from growing alpha-1,4-glucan chains and the subsequent attachment of the oligosaccharide to the alpha-1,6 position.</text>
</comment>
<dbReference type="NCBIfam" id="NF008967">
    <property type="entry name" value="PRK12313.1"/>
    <property type="match status" value="1"/>
</dbReference>
<dbReference type="InterPro" id="IPR006407">
    <property type="entry name" value="GlgB"/>
</dbReference>
<accession>A0A1Z3HK81</accession>
<evidence type="ECO:0000313" key="12">
    <source>
        <dbReference type="EMBL" id="ASC70722.1"/>
    </source>
</evidence>
<dbReference type="Pfam" id="PF02922">
    <property type="entry name" value="CBM_48"/>
    <property type="match status" value="1"/>
</dbReference>
<evidence type="ECO:0000259" key="11">
    <source>
        <dbReference type="SMART" id="SM00642"/>
    </source>
</evidence>
<dbReference type="InterPro" id="IPR037439">
    <property type="entry name" value="Branching_enzy"/>
</dbReference>
<comment type="catalytic activity">
    <reaction evidence="1 9">
        <text>Transfers a segment of a (1-&gt;4)-alpha-D-glucan chain to a primary hydroxy group in a similar glucan chain.</text>
        <dbReference type="EC" id="2.4.1.18"/>
    </reaction>
</comment>
<dbReference type="KEGG" id="hhg:XM38_016670"/>
<dbReference type="CDD" id="cd11322">
    <property type="entry name" value="AmyAc_Glg_BE"/>
    <property type="match status" value="1"/>
</dbReference>
<comment type="subunit">
    <text evidence="9">Monomer.</text>
</comment>
<organism evidence="12 13">
    <name type="scientific">Halomicronema hongdechloris C2206</name>
    <dbReference type="NCBI Taxonomy" id="1641165"/>
    <lineage>
        <taxon>Bacteria</taxon>
        <taxon>Bacillati</taxon>
        <taxon>Cyanobacteriota</taxon>
        <taxon>Cyanophyceae</taxon>
        <taxon>Nodosilineales</taxon>
        <taxon>Nodosilineaceae</taxon>
        <taxon>Halomicronema</taxon>
    </lineage>
</organism>
<dbReference type="InterPro" id="IPR006047">
    <property type="entry name" value="GH13_cat_dom"/>
</dbReference>
<dbReference type="NCBIfam" id="TIGR01515">
    <property type="entry name" value="branching_enzym"/>
    <property type="match status" value="1"/>
</dbReference>
<dbReference type="AlphaFoldDB" id="A0A1Z3HK81"/>
<comment type="similarity">
    <text evidence="3 9">Belongs to the glycosyl hydrolase 13 family. GlgB subfamily.</text>
</comment>
<keyword evidence="5 9" id="KW-0328">Glycosyltransferase</keyword>
<evidence type="ECO:0000256" key="8">
    <source>
        <dbReference type="ARBA" id="ARBA00023277"/>
    </source>
</evidence>
<gene>
    <name evidence="12" type="primary">glgB_2</name>
    <name evidence="9" type="synonym">glgB</name>
    <name evidence="12" type="ORF">XM38_016670</name>
</gene>
<dbReference type="GO" id="GO:0005978">
    <property type="term" value="P:glycogen biosynthetic process"/>
    <property type="evidence" value="ECO:0007669"/>
    <property type="project" value="UniProtKB-UniRule"/>
</dbReference>
<evidence type="ECO:0000256" key="7">
    <source>
        <dbReference type="ARBA" id="ARBA00023056"/>
    </source>
</evidence>
<dbReference type="InterPro" id="IPR017853">
    <property type="entry name" value="GH"/>
</dbReference>
<dbReference type="PIRSF" id="PIRSF000463">
    <property type="entry name" value="GlgB"/>
    <property type="match status" value="1"/>
</dbReference>
<dbReference type="SUPFAM" id="SSF81296">
    <property type="entry name" value="E set domains"/>
    <property type="match status" value="2"/>
</dbReference>
<dbReference type="PANTHER" id="PTHR43651">
    <property type="entry name" value="1,4-ALPHA-GLUCAN-BRANCHING ENZYME"/>
    <property type="match status" value="1"/>
</dbReference>
<dbReference type="UniPathway" id="UPA00164"/>
<evidence type="ECO:0000256" key="2">
    <source>
        <dbReference type="ARBA" id="ARBA00004964"/>
    </source>
</evidence>
<evidence type="ECO:0000313" key="13">
    <source>
        <dbReference type="Proteomes" id="UP000191901"/>
    </source>
</evidence>
<dbReference type="HAMAP" id="MF_00685">
    <property type="entry name" value="GlgB"/>
    <property type="match status" value="1"/>
</dbReference>
<keyword evidence="7 9" id="KW-0320">Glycogen biosynthesis</keyword>
<protein>
    <recommendedName>
        <fullName evidence="9">1,4-alpha-glucan branching enzyme GlgB</fullName>
        <ecNumber evidence="9">2.4.1.18</ecNumber>
    </recommendedName>
    <alternativeName>
        <fullName evidence="9">1,4-alpha-D-glucan:1,4-alpha-D-glucan 6-glucosyl-transferase</fullName>
    </alternativeName>
    <alternativeName>
        <fullName evidence="9">Alpha-(1-&gt;4)-glucan branching enzyme</fullName>
    </alternativeName>
    <alternativeName>
        <fullName evidence="9">Glycogen branching enzyme</fullName>
        <shortName evidence="9">BE</shortName>
    </alternativeName>
</protein>
<keyword evidence="13" id="KW-1185">Reference proteome</keyword>
<dbReference type="CDD" id="cd02855">
    <property type="entry name" value="E_set_GBE_prok_N"/>
    <property type="match status" value="1"/>
</dbReference>
<evidence type="ECO:0000256" key="10">
    <source>
        <dbReference type="PIRSR" id="PIRSR000463-1"/>
    </source>
</evidence>
<dbReference type="SUPFAM" id="SSF51445">
    <property type="entry name" value="(Trans)glycosidases"/>
    <property type="match status" value="1"/>
</dbReference>
<dbReference type="Gene3D" id="3.20.20.80">
    <property type="entry name" value="Glycosidases"/>
    <property type="match status" value="1"/>
</dbReference>
<proteinExistence type="inferred from homology"/>
<dbReference type="GO" id="GO:0004553">
    <property type="term" value="F:hydrolase activity, hydrolyzing O-glycosyl compounds"/>
    <property type="evidence" value="ECO:0007669"/>
    <property type="project" value="InterPro"/>
</dbReference>
<dbReference type="GO" id="GO:0005829">
    <property type="term" value="C:cytosol"/>
    <property type="evidence" value="ECO:0007669"/>
    <property type="project" value="TreeGrafter"/>
</dbReference>
<dbReference type="OrthoDB" id="9800174at2"/>
<dbReference type="SUPFAM" id="SSF51011">
    <property type="entry name" value="Glycosyl hydrolase domain"/>
    <property type="match status" value="1"/>
</dbReference>
<dbReference type="PANTHER" id="PTHR43651:SF3">
    <property type="entry name" value="1,4-ALPHA-GLUCAN-BRANCHING ENZYME"/>
    <property type="match status" value="1"/>
</dbReference>
<dbReference type="FunFam" id="2.60.40.10:FF:000169">
    <property type="entry name" value="1,4-alpha-glucan branching enzyme GlgB"/>
    <property type="match status" value="1"/>
</dbReference>
<feature type="domain" description="Glycosyl hydrolase family 13 catalytic" evidence="11">
    <location>
        <begin position="283"/>
        <end position="636"/>
    </location>
</feature>
<dbReference type="InterPro" id="IPR006048">
    <property type="entry name" value="A-amylase/branching_C"/>
</dbReference>
<dbReference type="RefSeq" id="WP_080806025.1">
    <property type="nucleotide sequence ID" value="NZ_CP021983.2"/>
</dbReference>
<keyword evidence="8 9" id="KW-0119">Carbohydrate metabolism</keyword>
<dbReference type="InterPro" id="IPR044143">
    <property type="entry name" value="GlgB_N_E_set_prok"/>
</dbReference>
<dbReference type="Pfam" id="PF00128">
    <property type="entry name" value="Alpha-amylase"/>
    <property type="match status" value="1"/>
</dbReference>
<dbReference type="EC" id="2.4.1.18" evidence="9"/>
<dbReference type="Pfam" id="PF22019">
    <property type="entry name" value="GlgB_N"/>
    <property type="match status" value="1"/>
</dbReference>
<reference evidence="12 13" key="1">
    <citation type="journal article" date="2016" name="Biochim. Biophys. Acta">
        <title>Characterization of red-shifted phycobilisomes isolated from the chlorophyll f-containing cyanobacterium Halomicronema hongdechloris.</title>
        <authorList>
            <person name="Li Y."/>
            <person name="Lin Y."/>
            <person name="Garvey C.J."/>
            <person name="Birch D."/>
            <person name="Corkery R.W."/>
            <person name="Loughlin P.C."/>
            <person name="Scheer H."/>
            <person name="Willows R.D."/>
            <person name="Chen M."/>
        </authorList>
    </citation>
    <scope>NUCLEOTIDE SEQUENCE [LARGE SCALE GENOMIC DNA]</scope>
    <source>
        <strain evidence="12 13">C2206</strain>
    </source>
</reference>
<dbReference type="InterPro" id="IPR004193">
    <property type="entry name" value="Glyco_hydro_13_N"/>
</dbReference>
<dbReference type="STRING" id="1641165.XM38_03800"/>
<evidence type="ECO:0000256" key="6">
    <source>
        <dbReference type="ARBA" id="ARBA00022679"/>
    </source>
</evidence>
<dbReference type="GO" id="GO:0043169">
    <property type="term" value="F:cation binding"/>
    <property type="evidence" value="ECO:0007669"/>
    <property type="project" value="InterPro"/>
</dbReference>
<dbReference type="SMART" id="SM00642">
    <property type="entry name" value="Aamy"/>
    <property type="match status" value="1"/>
</dbReference>
<evidence type="ECO:0000256" key="9">
    <source>
        <dbReference type="HAMAP-Rule" id="MF_00685"/>
    </source>
</evidence>
<evidence type="ECO:0000256" key="4">
    <source>
        <dbReference type="ARBA" id="ARBA00022600"/>
    </source>
</evidence>
<sequence>MAVTVAPEQIDRIVWNQHHDPFEVLGPHMVQLDGKTVWAVRAYLPNAEAAWVVLPETRKEFAMEASHHPHFFECIIAAEEVVNYQLRYQEGGHERVVYDPYAFKTRRITDFDIHLFAEGNHHRIYEKLGAHPTTMEGIAGVYFAVWAPNARNVSVLGNFNHWDGRKHQMRRSGNGIWELFIPDIAAGEHYKYEIKNPSGHMYEKADPYGFQQEVRPKTASVVANLDGYSWHDQDWMEQRRHTEPLTQPISVYEVHLGSWLHGSSAQPATNPDGTPVSPVAVAELKPGARFLTYRELAERLIPYVKEMGFTHIELLPVAEHPFDGSWGYQVTGYYAVTSRYGTPQDFMYFVDQCHQNGIGVIVDWVPGHFPKDGHGLAFFDGTHLYEHADPRRGEHKEWGTLVFNYGRNEVRNFLVANAVFWFDKYHIDGMRVDAVASMLYLDYCRKPGEWVTNQYGGRENIEAADFLRQTNHVLFSYFPGILSIAEESTSWPMVSWPTYVGGLGFNLKWNMGWMHDMLDYFHMDPWFRQFHQNNVTFSIWYAYSENFMLALSHDEVVHGKSNMLGKMPGDDWQKFANLRCLYSYMFMHPGKKTLFMSMEFGQWSEWNVWGDLEWHLLQYTPHQTLRRCISQLNALYRSEAALYSQDFSEEGFEWIDCSDGRHSVVSFMRRAKDSQEFIVVVCNFTPQPHSHYRIGVPEQGYYREIFNSDARDFNGSNMGNLGGKWSEDWSYHGRSFSLDLTLPPLAVIALKLDRQRTWEAKAENG</sequence>
<evidence type="ECO:0000256" key="1">
    <source>
        <dbReference type="ARBA" id="ARBA00000826"/>
    </source>
</evidence>
<comment type="pathway">
    <text evidence="2 9">Glycan biosynthesis; glycogen biosynthesis.</text>
</comment>
<dbReference type="FunFam" id="3.20.20.80:FF:000003">
    <property type="entry name" value="1,4-alpha-glucan branching enzyme GlgB"/>
    <property type="match status" value="1"/>
</dbReference>
<dbReference type="Gene3D" id="2.60.40.1180">
    <property type="entry name" value="Golgi alpha-mannosidase II"/>
    <property type="match status" value="1"/>
</dbReference>
<evidence type="ECO:0000256" key="3">
    <source>
        <dbReference type="ARBA" id="ARBA00009000"/>
    </source>
</evidence>